<sequence length="263" mass="28140">MLATKILSVLAIALPVFAAPVADSASPAAAMGFDKRTLQREASSRIALARARAARKAKRSVRASESKDLATRNFEDAYSAVGLTRRDFESQALSKRSQPRIRCRLGREANAQANADALCVRQLRGKLSYDPKVATVTCDQVCTVSCPKGYTSQITDRSTACIKNVDKCKNKTCAQSENGVSGCADGKCTLQCTTRGYTLSKDKTACLAFGSDPLNCGREGNKCGASYDRKYAASCVTGECSLDCPSGFKAGTNKRRQKTCVKA</sequence>
<feature type="signal peptide" evidence="1">
    <location>
        <begin position="1"/>
        <end position="18"/>
    </location>
</feature>
<protein>
    <submittedName>
        <fullName evidence="2">BZ3500_MvSof-1268-A1-R1_Chr9g10893 protein</fullName>
    </submittedName>
</protein>
<gene>
    <name evidence="2" type="ORF">BZ3500_MVSOF-1268-A1-R1_CHR9G10893</name>
</gene>
<keyword evidence="1" id="KW-0732">Signal</keyword>
<dbReference type="OrthoDB" id="2535577at2759"/>
<evidence type="ECO:0000256" key="1">
    <source>
        <dbReference type="SAM" id="SignalP"/>
    </source>
</evidence>
<name>A0A2X0KG82_9BASI</name>
<dbReference type="EMBL" id="FMWP01000107">
    <property type="protein sequence ID" value="SDA00874.1"/>
    <property type="molecule type" value="Genomic_DNA"/>
</dbReference>
<evidence type="ECO:0000313" key="3">
    <source>
        <dbReference type="Proteomes" id="UP000249723"/>
    </source>
</evidence>
<dbReference type="AlphaFoldDB" id="A0A2X0KG82"/>
<feature type="chain" id="PRO_5030060009" evidence="1">
    <location>
        <begin position="19"/>
        <end position="263"/>
    </location>
</feature>
<evidence type="ECO:0000313" key="2">
    <source>
        <dbReference type="EMBL" id="SDA00874.1"/>
    </source>
</evidence>
<reference evidence="3" key="1">
    <citation type="submission" date="2016-10" db="EMBL/GenBank/DDBJ databases">
        <authorList>
            <person name="Jeantristanb JTB J.-T."/>
            <person name="Ricardo R."/>
        </authorList>
    </citation>
    <scope>NUCLEOTIDE SEQUENCE [LARGE SCALE GENOMIC DNA]</scope>
</reference>
<accession>A0A2X0KG82</accession>
<organism evidence="2 3">
    <name type="scientific">Microbotryum saponariae</name>
    <dbReference type="NCBI Taxonomy" id="289078"/>
    <lineage>
        <taxon>Eukaryota</taxon>
        <taxon>Fungi</taxon>
        <taxon>Dikarya</taxon>
        <taxon>Basidiomycota</taxon>
        <taxon>Pucciniomycotina</taxon>
        <taxon>Microbotryomycetes</taxon>
        <taxon>Microbotryales</taxon>
        <taxon>Microbotryaceae</taxon>
        <taxon>Microbotryum</taxon>
    </lineage>
</organism>
<proteinExistence type="predicted"/>
<dbReference type="Proteomes" id="UP000249723">
    <property type="component" value="Unassembled WGS sequence"/>
</dbReference>
<keyword evidence="3" id="KW-1185">Reference proteome</keyword>